<evidence type="ECO:0000313" key="4">
    <source>
        <dbReference type="EMBL" id="DBA26567.1"/>
    </source>
</evidence>
<evidence type="ECO:0000259" key="3">
    <source>
        <dbReference type="Pfam" id="PF15082"/>
    </source>
</evidence>
<reference evidence="4" key="1">
    <citation type="thesis" date="2020" institute="ProQuest LLC" country="789 East Eisenhower Parkway, Ann Arbor, MI, USA">
        <title>Comparative Genomics and Chromosome Evolution.</title>
        <authorList>
            <person name="Mudd A.B."/>
        </authorList>
    </citation>
    <scope>NUCLEOTIDE SEQUENCE</scope>
    <source>
        <strain evidence="4">1538</strain>
        <tissue evidence="4">Blood</tissue>
    </source>
</reference>
<feature type="coiled-coil region" evidence="1">
    <location>
        <begin position="1502"/>
        <end position="1557"/>
    </location>
</feature>
<evidence type="ECO:0000256" key="2">
    <source>
        <dbReference type="SAM" id="MobiDB-lite"/>
    </source>
</evidence>
<evidence type="ECO:0000313" key="5">
    <source>
        <dbReference type="Proteomes" id="UP001181693"/>
    </source>
</evidence>
<dbReference type="EMBL" id="DYDO01000004">
    <property type="protein sequence ID" value="DBA26567.1"/>
    <property type="molecule type" value="Genomic_DNA"/>
</dbReference>
<accession>A0AAV3AR95</accession>
<dbReference type="PANTHER" id="PTHR33331:SF13">
    <property type="entry name" value="COILED-COIL DOMAIN CONTAINING 162"/>
    <property type="match status" value="1"/>
</dbReference>
<comment type="caution">
    <text evidence="4">The sequence shown here is derived from an EMBL/GenBank/DDBJ whole genome shotgun (WGS) entry which is preliminary data.</text>
</comment>
<dbReference type="PANTHER" id="PTHR33331">
    <property type="entry name" value="COILED-COIL DOMAIN-CONTAINING PROTEIN 162"/>
    <property type="match status" value="1"/>
</dbReference>
<sequence>MSEVYRISSSDKIQSLENELAVQLSELKTEIEENGILHGTPGRAYSSVPIPKDISYFRNEREMILKRCLQVAAAKPIIVQADVMQRELETCLRKEYTEENLPLLLHQFFTDRIHHLVRSKYLHMLRWKRFCRHTKAMEECYPHYQKQVGYVMQEYFDAVQRAQRLAIAREHLITGQKNSIHLVTLEDLIIYVQWLICHLHSVKPIFTYIRTLQHLPVSNLAETVIESHYKEKQCQSLMEFKTVNSSEQNSAEDTKWEDYESLPQHQTETQKIKPVLQDLLSNFKIDYDTDNLKNTANEMELLSLVTSKFRSIFKKQQTMRTFPLYDSGMETKDGWGFKGPHMAFKKTANWLPFIKIKPKKDPWQQKFLAKLKQHKKVDELLHLQLRFIEVTSAEKAMEVLQEHAAQVIQPSPAHNVSMKNSLDIWVKIYNPLDLPQVGMLSQNSEKDIDITSLIKRPASSRQKKDTGFNYQNTLQLLGLDEAEDNSKDPVMMKGAYLSLLYLSHLRVRELQLVDCYYEAYQHVCDPEERTALAQVITDIMYQRPRFDIGSKYFLEAYRDECQCLRLHLELVRSILNNQVSKQISEGTHLLDVPKKPTVMDKCLNKNFTVYLLEFHPSLGMAYLIPKTLEYINEEFLHNCNAKTPKEIYSVEKKVLELALNEWSVQKDLQSSFTANVQKDLFEGVLVEDPIMVRDICMLALNSADEEKKHGTAKQIYILETFSKMLELITLRHRIIETSLETALLSRTYTYFAEEMGFNEFHLHLRPVRFEFATYKAQIEQIPPTFITSLLEDDSSVDRYSPSAQLLAIHEVDDNQIGKFSFWTKDGILQLLSKDGVENLQVVLSCQVIQKNALIAATQLASFCQIYPEAFVSIQLEKVGPRDSMLNTFLQKKQVMGTIMKNPAEVKKVKRELVKDYCKKLSRQISNHSLRGQIIAYCNSLKQLLEDFPLIKKTYFVIGQPQEKKKNIKEAPQADPRTFQERPHTLLTEDGNVFVNLWYIPYPVEVLKMFKTLPEKIAHRALYCTLQIVAALHDIVSYILSFAQLGNSCGDSSSLINTELTADWGGIEGIGAELRDIQKLIDGLQNPQDPKEVATLLLSRREVMILQFDAAVRHLIRDALLSSGNISAFRTTTENMYHGLIALSDSVVKTAFSSMLPVPQPHDPRSHRTFMLYPWRTFIANGGLFPLTIHGIHTIGHYMQLCLCDMTDHERSVAHGELVGVHLLMEDILQGNYNFISFSIEGNLDDRKILTDKSNANEEQPVSRSFQIDLSHQDPVSEYRQLGSFLILWKQLEVFKEIWGKRKLRVEEINTVHLYRQFCEVYRDEIFYPTMKAIARQMGKEGEFEGLTLRSQVVLPPKGASEISIRVQQLQKIMESFECDMILDVQKKIAKEMTFVISERAREGRGLPTELWKKPAIKENFFPDRPQIVEEFVQQLMSEHQDMSTEVSFRKEHLEHCLTSLACNIMGRERSNFEAYSMFYENLLQHEHQLLYQKEQVCQSVKRQVCKKQIENEETKEKKARQKSHDLIVEITALRAKLQDMEEEAVAATQVVKRQVQDEYEALVRSLFAACVSLKSKIDCNHINMNKQVKELISEVRKEGVDNMILLRKKYGSLKTESTLKNTLSMHDRLQSLRDENCQLQALICKLKALNKWKITAKEGQLRERLRRNEKEAVQDKKEGLKLKLRVEKEVALLRQELMVARSALSRTQTDAIKVKQQLNRQKQLLDEFEQRHSQETKSRQQLDSIMSASMDKLLVDIEQKEQKLRSLTEEADKSSKMNQMQHSKVKKEVKQIKTQLIQERTLKLEAFHRVDELQTQVYDMEMASPIRSKSAGIRKRSASIQSHKIRSHSAVTSASPLLFNKEAWDILQYVPRVETRTSTHREMRLQRPKTVPSRCRAPEIEDGTSQAILTQLHELRLNTK</sequence>
<proteinExistence type="predicted"/>
<keyword evidence="1" id="KW-0175">Coiled coil</keyword>
<keyword evidence="5" id="KW-1185">Reference proteome</keyword>
<organism evidence="4 5">
    <name type="scientific">Pyxicephalus adspersus</name>
    <name type="common">African bullfrog</name>
    <dbReference type="NCBI Taxonomy" id="30357"/>
    <lineage>
        <taxon>Eukaryota</taxon>
        <taxon>Metazoa</taxon>
        <taxon>Chordata</taxon>
        <taxon>Craniata</taxon>
        <taxon>Vertebrata</taxon>
        <taxon>Euteleostomi</taxon>
        <taxon>Amphibia</taxon>
        <taxon>Batrachia</taxon>
        <taxon>Anura</taxon>
        <taxon>Neobatrachia</taxon>
        <taxon>Ranoidea</taxon>
        <taxon>Pyxicephalidae</taxon>
        <taxon>Pyxicephalinae</taxon>
        <taxon>Pyxicephalus</taxon>
    </lineage>
</organism>
<feature type="domain" description="DUF4549" evidence="3">
    <location>
        <begin position="4"/>
        <end position="145"/>
    </location>
</feature>
<dbReference type="InterPro" id="IPR029376">
    <property type="entry name" value="DUF4549"/>
</dbReference>
<dbReference type="Pfam" id="PF15082">
    <property type="entry name" value="DUF4549"/>
    <property type="match status" value="1"/>
</dbReference>
<name>A0AAV3AR95_PYXAD</name>
<gene>
    <name evidence="4" type="ORF">GDO54_010809</name>
</gene>
<feature type="region of interest" description="Disordered" evidence="2">
    <location>
        <begin position="1767"/>
        <end position="1787"/>
    </location>
</feature>
<dbReference type="Proteomes" id="UP001181693">
    <property type="component" value="Unassembled WGS sequence"/>
</dbReference>
<dbReference type="InterPro" id="IPR040401">
    <property type="entry name" value="CCDC162"/>
</dbReference>
<evidence type="ECO:0000256" key="1">
    <source>
        <dbReference type="SAM" id="Coils"/>
    </source>
</evidence>
<protein>
    <recommendedName>
        <fullName evidence="3">DUF4549 domain-containing protein</fullName>
    </recommendedName>
</protein>